<proteinExistence type="predicted"/>
<dbReference type="Proteomes" id="UP000270487">
    <property type="component" value="Chromosome"/>
</dbReference>
<name>A0A448SM82_SERFO</name>
<evidence type="ECO:0000313" key="1">
    <source>
        <dbReference type="EMBL" id="VEI68816.1"/>
    </source>
</evidence>
<gene>
    <name evidence="1" type="ORF">NCTC13193_02449</name>
</gene>
<accession>A0A448SM82</accession>
<reference evidence="1 2" key="1">
    <citation type="submission" date="2018-12" db="EMBL/GenBank/DDBJ databases">
        <authorList>
            <consortium name="Pathogen Informatics"/>
        </authorList>
    </citation>
    <scope>NUCLEOTIDE SEQUENCE [LARGE SCALE GENOMIC DNA]</scope>
    <source>
        <strain evidence="1 2">NCTC13193</strain>
    </source>
</reference>
<dbReference type="EMBL" id="LR134492">
    <property type="protein sequence ID" value="VEI68816.1"/>
    <property type="molecule type" value="Genomic_DNA"/>
</dbReference>
<evidence type="ECO:0000313" key="2">
    <source>
        <dbReference type="Proteomes" id="UP000270487"/>
    </source>
</evidence>
<sequence>MSKYELDILNNALDSLNEALEKYEQGQGGNVRQHKFALLHFCHFMELILKYYLTTKNENLIYKKVYDVILRKSRDEGLTLAEAYEELEENEYDFNGLIAGNPNPYTISPDQILAFIKSDDAGIDEDFIKEISSMKALRNNIEHYKFEMDTKDVRIALGRLTRGFDEFYEYVGLGTLQQSINKAQLGIFQTLADEYEHNLSEAKVDAQEAHRDAFRGVRPKHYLFVDFTTYDCPACNESDLMIPNEDSGTGYRCTHCGNEESDDIEVDCEICGASWPNGEMTSWEETYTYTCPNCNDFSSKD</sequence>
<organism evidence="1 2">
    <name type="scientific">Serratia fonticola</name>
    <dbReference type="NCBI Taxonomy" id="47917"/>
    <lineage>
        <taxon>Bacteria</taxon>
        <taxon>Pseudomonadati</taxon>
        <taxon>Pseudomonadota</taxon>
        <taxon>Gammaproteobacteria</taxon>
        <taxon>Enterobacterales</taxon>
        <taxon>Yersiniaceae</taxon>
        <taxon>Serratia</taxon>
    </lineage>
</organism>
<protein>
    <submittedName>
        <fullName evidence="1">Uncharacterized protein</fullName>
    </submittedName>
</protein>
<dbReference type="AlphaFoldDB" id="A0A448SM82"/>